<dbReference type="GO" id="GO:0009451">
    <property type="term" value="P:RNA modification"/>
    <property type="evidence" value="ECO:0007669"/>
    <property type="project" value="InterPro"/>
</dbReference>
<dbReference type="Pfam" id="PF20431">
    <property type="entry name" value="E_motif"/>
    <property type="match status" value="1"/>
</dbReference>
<dbReference type="PANTHER" id="PTHR47926:SF533">
    <property type="entry name" value="DYW DOMAIN-CONTAINING PROTEIN"/>
    <property type="match status" value="1"/>
</dbReference>
<dbReference type="Proteomes" id="UP000027138">
    <property type="component" value="Unassembled WGS sequence"/>
</dbReference>
<dbReference type="FunFam" id="1.25.40.10:FF:000288">
    <property type="entry name" value="Pentatricopeptide repeat-containing protein At4g02750"/>
    <property type="match status" value="1"/>
</dbReference>
<dbReference type="Gene3D" id="1.25.40.10">
    <property type="entry name" value="Tetratricopeptide repeat domain"/>
    <property type="match status" value="1"/>
</dbReference>
<dbReference type="EMBL" id="KK914453">
    <property type="protein sequence ID" value="KDP36111.1"/>
    <property type="molecule type" value="Genomic_DNA"/>
</dbReference>
<dbReference type="PANTHER" id="PTHR47926">
    <property type="entry name" value="PENTATRICOPEPTIDE REPEAT-CONTAINING PROTEIN"/>
    <property type="match status" value="1"/>
</dbReference>
<sequence length="210" mass="23709">MMLDEGIVPDEITFLSVLATCSYMGLVEEAKRFFNLMRKAYGINPSIEHHACMVDVLGRAGKFNEVEVFIDKMKLTPYSLIWETVLGACKLHGNVDLGERAAEKLFELEPSMDSSYILLSNIFAAKGRWDEVKKIRALMSTKGVKKEPGCSWIEVDGLVHVFTSHDGSHPKTREIYAILEELGQKLTSIGYRQNLGLNVNFRFWMNLGSI</sequence>
<reference evidence="2 3" key="1">
    <citation type="journal article" date="2014" name="PLoS ONE">
        <title>Global Analysis of Gene Expression Profiles in Physic Nut (Jatropha curcas L.) Seedlings Exposed to Salt Stress.</title>
        <authorList>
            <person name="Zhang L."/>
            <person name="Zhang C."/>
            <person name="Wu P."/>
            <person name="Chen Y."/>
            <person name="Li M."/>
            <person name="Jiang H."/>
            <person name="Wu G."/>
        </authorList>
    </citation>
    <scope>NUCLEOTIDE SEQUENCE [LARGE SCALE GENOMIC DNA]</scope>
    <source>
        <strain evidence="3">cv. GZQX0401</strain>
        <tissue evidence="2">Young leaves</tissue>
    </source>
</reference>
<evidence type="ECO:0000313" key="2">
    <source>
        <dbReference type="EMBL" id="KDP36111.1"/>
    </source>
</evidence>
<dbReference type="InterPro" id="IPR046848">
    <property type="entry name" value="E_motif"/>
</dbReference>
<protein>
    <submittedName>
        <fullName evidence="2">Uncharacterized protein</fullName>
    </submittedName>
</protein>
<dbReference type="NCBIfam" id="TIGR00756">
    <property type="entry name" value="PPR"/>
    <property type="match status" value="1"/>
</dbReference>
<name>A0A067KIQ6_JATCU</name>
<dbReference type="AlphaFoldDB" id="A0A067KIQ6"/>
<dbReference type="GO" id="GO:0003723">
    <property type="term" value="F:RNA binding"/>
    <property type="evidence" value="ECO:0007669"/>
    <property type="project" value="InterPro"/>
</dbReference>
<keyword evidence="1" id="KW-0677">Repeat</keyword>
<dbReference type="Pfam" id="PF01535">
    <property type="entry name" value="PPR"/>
    <property type="match status" value="2"/>
</dbReference>
<accession>A0A067KIQ6</accession>
<evidence type="ECO:0000313" key="3">
    <source>
        <dbReference type="Proteomes" id="UP000027138"/>
    </source>
</evidence>
<dbReference type="OrthoDB" id="1929855at2759"/>
<organism evidence="2 3">
    <name type="scientific">Jatropha curcas</name>
    <name type="common">Barbados nut</name>
    <dbReference type="NCBI Taxonomy" id="180498"/>
    <lineage>
        <taxon>Eukaryota</taxon>
        <taxon>Viridiplantae</taxon>
        <taxon>Streptophyta</taxon>
        <taxon>Embryophyta</taxon>
        <taxon>Tracheophyta</taxon>
        <taxon>Spermatophyta</taxon>
        <taxon>Magnoliopsida</taxon>
        <taxon>eudicotyledons</taxon>
        <taxon>Gunneridae</taxon>
        <taxon>Pentapetalae</taxon>
        <taxon>rosids</taxon>
        <taxon>fabids</taxon>
        <taxon>Malpighiales</taxon>
        <taxon>Euphorbiaceae</taxon>
        <taxon>Crotonoideae</taxon>
        <taxon>Jatropheae</taxon>
        <taxon>Jatropha</taxon>
    </lineage>
</organism>
<evidence type="ECO:0000256" key="1">
    <source>
        <dbReference type="ARBA" id="ARBA00022737"/>
    </source>
</evidence>
<dbReference type="InterPro" id="IPR046849">
    <property type="entry name" value="E2_motif"/>
</dbReference>
<gene>
    <name evidence="2" type="ORF">JCGZ_08755</name>
</gene>
<dbReference type="InterPro" id="IPR046960">
    <property type="entry name" value="PPR_At4g14850-like_plant"/>
</dbReference>
<dbReference type="InterPro" id="IPR011990">
    <property type="entry name" value="TPR-like_helical_dom_sf"/>
</dbReference>
<dbReference type="Pfam" id="PF20430">
    <property type="entry name" value="Eplus_motif"/>
    <property type="match status" value="1"/>
</dbReference>
<dbReference type="InterPro" id="IPR002885">
    <property type="entry name" value="PPR_rpt"/>
</dbReference>
<proteinExistence type="predicted"/>
<keyword evidence="3" id="KW-1185">Reference proteome</keyword>